<comment type="subunit">
    <text evidence="10 12 13">Forms a heterotetramer with UvrA during the search for lesions. Interacts with UvrC in an incision complex.</text>
</comment>
<dbReference type="Pfam" id="PF04851">
    <property type="entry name" value="ResIII"/>
    <property type="match status" value="1"/>
</dbReference>
<dbReference type="HAMAP" id="MF_00204">
    <property type="entry name" value="UvrB"/>
    <property type="match status" value="1"/>
</dbReference>
<evidence type="ECO:0000256" key="14">
    <source>
        <dbReference type="SAM" id="Coils"/>
    </source>
</evidence>
<keyword evidence="12 13" id="KW-0742">SOS response</keyword>
<dbReference type="InterPro" id="IPR001943">
    <property type="entry name" value="UVR_dom"/>
</dbReference>
<evidence type="ECO:0000259" key="17">
    <source>
        <dbReference type="PROSITE" id="PS51194"/>
    </source>
</evidence>
<evidence type="ECO:0000259" key="15">
    <source>
        <dbReference type="PROSITE" id="PS50151"/>
    </source>
</evidence>
<dbReference type="EMBL" id="QJJR01000005">
    <property type="protein sequence ID" value="PXW91483.1"/>
    <property type="molecule type" value="Genomic_DNA"/>
</dbReference>
<evidence type="ECO:0000256" key="3">
    <source>
        <dbReference type="ARBA" id="ARBA00022490"/>
    </source>
</evidence>
<evidence type="ECO:0000256" key="6">
    <source>
        <dbReference type="ARBA" id="ARBA00022769"/>
    </source>
</evidence>
<dbReference type="Proteomes" id="UP000247922">
    <property type="component" value="Unassembled WGS sequence"/>
</dbReference>
<evidence type="ECO:0000256" key="11">
    <source>
        <dbReference type="ARBA" id="ARBA00029504"/>
    </source>
</evidence>
<evidence type="ECO:0000256" key="8">
    <source>
        <dbReference type="ARBA" id="ARBA00022881"/>
    </source>
</evidence>
<dbReference type="Pfam" id="PF17757">
    <property type="entry name" value="UvrB_inter"/>
    <property type="match status" value="1"/>
</dbReference>
<feature type="binding site" evidence="12">
    <location>
        <begin position="39"/>
        <end position="46"/>
    </location>
    <ligand>
        <name>ATP</name>
        <dbReference type="ChEBI" id="CHEBI:30616"/>
    </ligand>
</feature>
<proteinExistence type="inferred from homology"/>
<dbReference type="GO" id="GO:0009381">
    <property type="term" value="F:excinuclease ABC activity"/>
    <property type="evidence" value="ECO:0007669"/>
    <property type="project" value="UniProtKB-UniRule"/>
</dbReference>
<dbReference type="Pfam" id="PF02151">
    <property type="entry name" value="UVR"/>
    <property type="match status" value="1"/>
</dbReference>
<dbReference type="InterPro" id="IPR006935">
    <property type="entry name" value="Helicase/UvrB_N"/>
</dbReference>
<dbReference type="Gene3D" id="4.10.860.10">
    <property type="entry name" value="UVR domain"/>
    <property type="match status" value="1"/>
</dbReference>
<accession>A0A2V3WAP7</accession>
<dbReference type="GO" id="GO:0005737">
    <property type="term" value="C:cytoplasm"/>
    <property type="evidence" value="ECO:0007669"/>
    <property type="project" value="UniProtKB-SubCell"/>
</dbReference>
<comment type="similarity">
    <text evidence="2 12 13">Belongs to the UvrB family.</text>
</comment>
<dbReference type="Pfam" id="PF00271">
    <property type="entry name" value="Helicase_C"/>
    <property type="match status" value="1"/>
</dbReference>
<dbReference type="SUPFAM" id="SSF46600">
    <property type="entry name" value="C-terminal UvrC-binding domain of UvrB"/>
    <property type="match status" value="1"/>
</dbReference>
<keyword evidence="3 12" id="KW-0963">Cytoplasm</keyword>
<dbReference type="InterPro" id="IPR001650">
    <property type="entry name" value="Helicase_C-like"/>
</dbReference>
<dbReference type="InterPro" id="IPR014001">
    <property type="entry name" value="Helicase_ATP-bd"/>
</dbReference>
<dbReference type="SMART" id="SM00487">
    <property type="entry name" value="DEXDc"/>
    <property type="match status" value="1"/>
</dbReference>
<organism evidence="18 19">
    <name type="scientific">Streptohalobacillus salinus</name>
    <dbReference type="NCBI Taxonomy" id="621096"/>
    <lineage>
        <taxon>Bacteria</taxon>
        <taxon>Bacillati</taxon>
        <taxon>Bacillota</taxon>
        <taxon>Bacilli</taxon>
        <taxon>Bacillales</taxon>
        <taxon>Bacillaceae</taxon>
        <taxon>Streptohalobacillus</taxon>
    </lineage>
</organism>
<dbReference type="OrthoDB" id="9806651at2"/>
<dbReference type="PROSITE" id="PS51192">
    <property type="entry name" value="HELICASE_ATP_BIND_1"/>
    <property type="match status" value="1"/>
</dbReference>
<dbReference type="InterPro" id="IPR004807">
    <property type="entry name" value="UvrB"/>
</dbReference>
<dbReference type="PROSITE" id="PS50151">
    <property type="entry name" value="UVR"/>
    <property type="match status" value="1"/>
</dbReference>
<dbReference type="AlphaFoldDB" id="A0A2V3WAP7"/>
<evidence type="ECO:0000256" key="2">
    <source>
        <dbReference type="ARBA" id="ARBA00008533"/>
    </source>
</evidence>
<evidence type="ECO:0000256" key="7">
    <source>
        <dbReference type="ARBA" id="ARBA00022840"/>
    </source>
</evidence>
<keyword evidence="19" id="KW-1185">Reference proteome</keyword>
<dbReference type="GO" id="GO:0016887">
    <property type="term" value="F:ATP hydrolysis activity"/>
    <property type="evidence" value="ECO:0007669"/>
    <property type="project" value="InterPro"/>
</dbReference>
<keyword evidence="5 12" id="KW-0227">DNA damage</keyword>
<dbReference type="PANTHER" id="PTHR24029:SF0">
    <property type="entry name" value="UVRABC SYSTEM PROTEIN B"/>
    <property type="match status" value="1"/>
</dbReference>
<dbReference type="InterPro" id="IPR041471">
    <property type="entry name" value="UvrB_inter"/>
</dbReference>
<dbReference type="GO" id="GO:0009432">
    <property type="term" value="P:SOS response"/>
    <property type="evidence" value="ECO:0007669"/>
    <property type="project" value="UniProtKB-UniRule"/>
</dbReference>
<keyword evidence="6 12" id="KW-0228">DNA excision</keyword>
<evidence type="ECO:0000256" key="12">
    <source>
        <dbReference type="HAMAP-Rule" id="MF_00204"/>
    </source>
</evidence>
<gene>
    <name evidence="12" type="primary">uvrB</name>
    <name evidence="18" type="ORF">DES38_105104</name>
</gene>
<comment type="subcellular location">
    <subcellularLocation>
        <location evidence="1 12 13">Cytoplasm</location>
    </subcellularLocation>
</comment>
<keyword evidence="8 12" id="KW-0267">Excision nuclease</keyword>
<dbReference type="GO" id="GO:0003677">
    <property type="term" value="F:DNA binding"/>
    <property type="evidence" value="ECO:0007669"/>
    <property type="project" value="UniProtKB-UniRule"/>
</dbReference>
<dbReference type="InterPro" id="IPR036876">
    <property type="entry name" value="UVR_dom_sf"/>
</dbReference>
<evidence type="ECO:0000256" key="13">
    <source>
        <dbReference type="RuleBase" id="RU003587"/>
    </source>
</evidence>
<evidence type="ECO:0000259" key="16">
    <source>
        <dbReference type="PROSITE" id="PS51192"/>
    </source>
</evidence>
<feature type="domain" description="UVR" evidence="15">
    <location>
        <begin position="624"/>
        <end position="659"/>
    </location>
</feature>
<keyword evidence="4 12" id="KW-0547">Nucleotide-binding</keyword>
<feature type="domain" description="Helicase ATP-binding" evidence="16">
    <location>
        <begin position="26"/>
        <end position="183"/>
    </location>
</feature>
<evidence type="ECO:0000256" key="4">
    <source>
        <dbReference type="ARBA" id="ARBA00022741"/>
    </source>
</evidence>
<keyword evidence="7 12" id="KW-0067">ATP-binding</keyword>
<comment type="domain">
    <text evidence="12">The beta-hairpin motif is involved in DNA binding.</text>
</comment>
<evidence type="ECO:0000256" key="5">
    <source>
        <dbReference type="ARBA" id="ARBA00022763"/>
    </source>
</evidence>
<sequence>MGQSFELVSNYQPAGDQPKAIEALVKGVNDNKRAQTLLGATGTGKTFTVSNVVTEVKKPTLVIAHNKTLAGQLYSEFKEFFPNNAVEYFVSYYDYYQPEAYVPSTDTFIEKDASINDEIDKLRHSATSSLFEREDVLVVASVSCIYGLGSPEEYRKQVLSLRTGMEKERDQLLRELVDIQYARNDIDFQRGTFRVRGDSIEIIPASREEQCVRIEFFGDEIDRIREVDALTGELLGDREHIAIFPASHFVTGEDKLKIAMKNIEKELEEQLKYFQDHNKLLEAQRIEQRTRYDLEMMEEMGFCSGIENYSRHLTLREPGSTPYTLIDYFPDDFLIVVDESHVSLPQIRGMFNGDKARKQVLVDHGFRLPSALDNRPLTFTEFEEKAHQMIFVSATPGPYELEHTPEMIEQIIRPTGLLDPEVEVRPIEGQIDNLIHEIHRREKRNERVLITTLTKKMSENLTDYLKEIGIKVAYLHSEIKTLERIEIIRDLRVGKYDVLIGINLLREGIDLPEVSLVAILDADKEGFLRSDRALIQTMGRAARNQNGQVIMYADRITDSMRRAIDETERRREKQIAYNEKHGITPTTINKEIRDVIRATIESEDAESRPAIDKSVKDMTKQEIKQLIEQMEHDMKQAAKDLNFEKAAELRDLVLELKSGE</sequence>
<feature type="domain" description="Helicase C-terminal" evidence="17">
    <location>
        <begin position="430"/>
        <end position="596"/>
    </location>
</feature>
<dbReference type="CDD" id="cd17916">
    <property type="entry name" value="DEXHc_UvrB"/>
    <property type="match status" value="1"/>
</dbReference>
<evidence type="ECO:0000256" key="10">
    <source>
        <dbReference type="ARBA" id="ARBA00026033"/>
    </source>
</evidence>
<evidence type="ECO:0000256" key="9">
    <source>
        <dbReference type="ARBA" id="ARBA00023204"/>
    </source>
</evidence>
<dbReference type="NCBIfam" id="TIGR00631">
    <property type="entry name" value="uvrb"/>
    <property type="match status" value="1"/>
</dbReference>
<dbReference type="Gene3D" id="3.40.50.300">
    <property type="entry name" value="P-loop containing nucleotide triphosphate hydrolases"/>
    <property type="match status" value="3"/>
</dbReference>
<evidence type="ECO:0000313" key="19">
    <source>
        <dbReference type="Proteomes" id="UP000247922"/>
    </source>
</evidence>
<dbReference type="NCBIfam" id="NF003673">
    <property type="entry name" value="PRK05298.1"/>
    <property type="match status" value="1"/>
</dbReference>
<feature type="coiled-coil region" evidence="14">
    <location>
        <begin position="616"/>
        <end position="647"/>
    </location>
</feature>
<dbReference type="InterPro" id="IPR024759">
    <property type="entry name" value="UvrB_YAD/RRR_dom"/>
</dbReference>
<dbReference type="RefSeq" id="WP_110251258.1">
    <property type="nucleotide sequence ID" value="NZ_QJJR01000005.1"/>
</dbReference>
<feature type="short sequence motif" description="Beta-hairpin" evidence="12">
    <location>
        <begin position="92"/>
        <end position="115"/>
    </location>
</feature>
<dbReference type="SMART" id="SM00490">
    <property type="entry name" value="HELICc"/>
    <property type="match status" value="1"/>
</dbReference>
<comment type="caution">
    <text evidence="18">The sequence shown here is derived from an EMBL/GenBank/DDBJ whole genome shotgun (WGS) entry which is preliminary data.</text>
</comment>
<dbReference type="SUPFAM" id="SSF52540">
    <property type="entry name" value="P-loop containing nucleoside triphosphate hydrolases"/>
    <property type="match status" value="2"/>
</dbReference>
<dbReference type="InterPro" id="IPR027417">
    <property type="entry name" value="P-loop_NTPase"/>
</dbReference>
<dbReference type="PANTHER" id="PTHR24029">
    <property type="entry name" value="UVRABC SYSTEM PROTEIN B"/>
    <property type="match status" value="1"/>
</dbReference>
<dbReference type="GO" id="GO:0005524">
    <property type="term" value="F:ATP binding"/>
    <property type="evidence" value="ECO:0007669"/>
    <property type="project" value="UniProtKB-UniRule"/>
</dbReference>
<dbReference type="PROSITE" id="PS51194">
    <property type="entry name" value="HELICASE_CTER"/>
    <property type="match status" value="1"/>
</dbReference>
<dbReference type="GO" id="GO:0006289">
    <property type="term" value="P:nucleotide-excision repair"/>
    <property type="evidence" value="ECO:0007669"/>
    <property type="project" value="UniProtKB-UniRule"/>
</dbReference>
<reference evidence="18 19" key="1">
    <citation type="submission" date="2018-05" db="EMBL/GenBank/DDBJ databases">
        <title>Genomic Encyclopedia of Type Strains, Phase IV (KMG-IV): sequencing the most valuable type-strain genomes for metagenomic binning, comparative biology and taxonomic classification.</title>
        <authorList>
            <person name="Goeker M."/>
        </authorList>
    </citation>
    <scope>NUCLEOTIDE SEQUENCE [LARGE SCALE GENOMIC DNA]</scope>
    <source>
        <strain evidence="18 19">DSM 22440</strain>
    </source>
</reference>
<dbReference type="CDD" id="cd18790">
    <property type="entry name" value="SF2_C_UvrB"/>
    <property type="match status" value="1"/>
</dbReference>
<evidence type="ECO:0000313" key="18">
    <source>
        <dbReference type="EMBL" id="PXW91483.1"/>
    </source>
</evidence>
<dbReference type="GO" id="GO:0009380">
    <property type="term" value="C:excinuclease repair complex"/>
    <property type="evidence" value="ECO:0007669"/>
    <property type="project" value="InterPro"/>
</dbReference>
<keyword evidence="14" id="KW-0175">Coiled coil</keyword>
<comment type="function">
    <text evidence="12">The UvrABC repair system catalyzes the recognition and processing of DNA lesions. A damage recognition complex composed of 2 UvrA and 2 UvrB subunits scans DNA for abnormalities. Upon binding of the UvrA(2)B(2) complex to a putative damaged site, the DNA wraps around one UvrB monomer. DNA wrap is dependent on ATP binding by UvrB and probably causes local melting of the DNA helix, facilitating insertion of UvrB beta-hairpin between the DNA strands. Then UvrB probes one DNA strand for the presence of a lesion. If a lesion is found the UvrA subunits dissociate and the UvrB-DNA preincision complex is formed. This complex is subsequently bound by UvrC and the second UvrB is released. If no lesion is found, the DNA wraps around the other UvrB subunit that will check the other stand for damage.</text>
</comment>
<dbReference type="Pfam" id="PF12344">
    <property type="entry name" value="UvrB"/>
    <property type="match status" value="1"/>
</dbReference>
<evidence type="ECO:0000256" key="1">
    <source>
        <dbReference type="ARBA" id="ARBA00004496"/>
    </source>
</evidence>
<name>A0A2V3WAP7_9BACI</name>
<keyword evidence="9 12" id="KW-0234">DNA repair</keyword>
<protein>
    <recommendedName>
        <fullName evidence="11 12">UvrABC system protein B</fullName>
        <shortName evidence="12">Protein UvrB</shortName>
    </recommendedName>
    <alternativeName>
        <fullName evidence="12">Excinuclease ABC subunit B</fullName>
    </alternativeName>
</protein>